<evidence type="ECO:0000313" key="3">
    <source>
        <dbReference type="Proteomes" id="UP000033423"/>
    </source>
</evidence>
<dbReference type="Proteomes" id="UP000033423">
    <property type="component" value="Unassembled WGS sequence"/>
</dbReference>
<gene>
    <name evidence="2" type="ORF">MBAV_002070</name>
</gene>
<accession>A0A0F3GV09</accession>
<dbReference type="EMBL" id="LACI01000878">
    <property type="protein sequence ID" value="KJU85736.1"/>
    <property type="molecule type" value="Genomic_DNA"/>
</dbReference>
<protein>
    <recommendedName>
        <fullName evidence="1">Antitoxin SocA-like Panacea domain-containing protein</fullName>
    </recommendedName>
</protein>
<feature type="domain" description="Antitoxin SocA-like Panacea" evidence="1">
    <location>
        <begin position="26"/>
        <end position="107"/>
    </location>
</feature>
<dbReference type="InterPro" id="IPR025272">
    <property type="entry name" value="SocA_Panacea"/>
</dbReference>
<dbReference type="Pfam" id="PF13274">
    <property type="entry name" value="SocA_Panacea"/>
    <property type="match status" value="1"/>
</dbReference>
<name>A0A0F3GV09_9BACT</name>
<organism evidence="2 3">
    <name type="scientific">Candidatus Magnetobacterium bavaricum</name>
    <dbReference type="NCBI Taxonomy" id="29290"/>
    <lineage>
        <taxon>Bacteria</taxon>
        <taxon>Pseudomonadati</taxon>
        <taxon>Nitrospirota</taxon>
        <taxon>Thermodesulfovibrionia</taxon>
        <taxon>Thermodesulfovibrionales</taxon>
        <taxon>Candidatus Magnetobacteriaceae</taxon>
        <taxon>Candidatus Magnetobacterium</taxon>
    </lineage>
</organism>
<keyword evidence="3" id="KW-1185">Reference proteome</keyword>
<comment type="caution">
    <text evidence="2">The sequence shown here is derived from an EMBL/GenBank/DDBJ whole genome shotgun (WGS) entry which is preliminary data.</text>
</comment>
<proteinExistence type="predicted"/>
<dbReference type="AlphaFoldDB" id="A0A0F3GV09"/>
<reference evidence="2 3" key="1">
    <citation type="submission" date="2015-02" db="EMBL/GenBank/DDBJ databases">
        <title>Single-cell genomics of uncultivated deep-branching MTB reveals a conserved set of magnetosome genes.</title>
        <authorList>
            <person name="Kolinko S."/>
            <person name="Richter M."/>
            <person name="Glockner F.O."/>
            <person name="Brachmann A."/>
            <person name="Schuler D."/>
        </authorList>
    </citation>
    <scope>NUCLEOTIDE SEQUENCE [LARGE SCALE GENOMIC DNA]</scope>
    <source>
        <strain evidence="2">TM-1</strain>
    </source>
</reference>
<evidence type="ECO:0000259" key="1">
    <source>
        <dbReference type="Pfam" id="PF13274"/>
    </source>
</evidence>
<sequence>MIEISTIIQAVFYILSKIGSTDKLKLIKLIFLADKYHLINYGRTITNDSYLAMEYGPVGSVVKDVLSFNAISLSKHELDYASTLFEEADRHTFRVKPSISTDELDMLSETDI</sequence>
<feature type="non-terminal residue" evidence="2">
    <location>
        <position position="112"/>
    </location>
</feature>
<evidence type="ECO:0000313" key="2">
    <source>
        <dbReference type="EMBL" id="KJU85736.1"/>
    </source>
</evidence>